<accession>A0A5D0RK34</accession>
<dbReference type="InterPro" id="IPR001347">
    <property type="entry name" value="SIS_dom"/>
</dbReference>
<feature type="domain" description="SIS" evidence="5">
    <location>
        <begin position="125"/>
        <end position="265"/>
    </location>
</feature>
<evidence type="ECO:0000313" key="6">
    <source>
        <dbReference type="EMBL" id="TYB81276.1"/>
    </source>
</evidence>
<gene>
    <name evidence="6" type="ORF">FVF75_09110</name>
</gene>
<feature type="domain" description="HTH rpiR-type" evidence="4">
    <location>
        <begin position="1"/>
        <end position="77"/>
    </location>
</feature>
<dbReference type="PANTHER" id="PTHR30514">
    <property type="entry name" value="GLUCOKINASE"/>
    <property type="match status" value="1"/>
</dbReference>
<keyword evidence="3" id="KW-0804">Transcription</keyword>
<dbReference type="Gene3D" id="1.10.10.10">
    <property type="entry name" value="Winged helix-like DNA-binding domain superfamily/Winged helix DNA-binding domain"/>
    <property type="match status" value="1"/>
</dbReference>
<dbReference type="InterPro" id="IPR035472">
    <property type="entry name" value="RpiR-like_SIS"/>
</dbReference>
<dbReference type="PANTHER" id="PTHR30514:SF17">
    <property type="entry name" value="HTH-TYPE TRANSCRIPTIONAL REGULATOR MURR"/>
    <property type="match status" value="1"/>
</dbReference>
<name>A0A5D0RK34_9RHOB</name>
<dbReference type="RefSeq" id="WP_148377670.1">
    <property type="nucleotide sequence ID" value="NZ_VSIY01000006.1"/>
</dbReference>
<sequence length="282" mass="29967">MSVLTIIKAQIDSFTAGERKIAEFVLSDPDRAYQMSSASLAEATGRSQSGVVKFCQKLGFRGYQEFKLAVSQATAQAWPVPAGVVHGTIDASDSYATTIQKLIGSKIHSVQQTVAANGEHALRRALDAIGTARRVQLVGVGASSLVARDFGYKLQKLGALVMFDADSHIQIANATALGPDDVLIALSYSGASLETLRIAEQARAKGARVISITGVQPNRLSALADIQLFVVADEEKARSSAITSRDAQLALADLLFILLVQQMPQSNDRIQAAEQAVSVLKS</sequence>
<keyword evidence="2" id="KW-0238">DNA-binding</keyword>
<dbReference type="GO" id="GO:0003677">
    <property type="term" value="F:DNA binding"/>
    <property type="evidence" value="ECO:0007669"/>
    <property type="project" value="UniProtKB-KW"/>
</dbReference>
<comment type="caution">
    <text evidence="6">The sequence shown here is derived from an EMBL/GenBank/DDBJ whole genome shotgun (WGS) entry which is preliminary data.</text>
</comment>
<dbReference type="GO" id="GO:0003700">
    <property type="term" value="F:DNA-binding transcription factor activity"/>
    <property type="evidence" value="ECO:0007669"/>
    <property type="project" value="InterPro"/>
</dbReference>
<dbReference type="InterPro" id="IPR036388">
    <property type="entry name" value="WH-like_DNA-bd_sf"/>
</dbReference>
<dbReference type="InterPro" id="IPR009057">
    <property type="entry name" value="Homeodomain-like_sf"/>
</dbReference>
<evidence type="ECO:0000313" key="7">
    <source>
        <dbReference type="Proteomes" id="UP000322080"/>
    </source>
</evidence>
<keyword evidence="1" id="KW-0805">Transcription regulation</keyword>
<dbReference type="Gene3D" id="3.40.50.10490">
    <property type="entry name" value="Glucose-6-phosphate isomerase like protein, domain 1"/>
    <property type="match status" value="1"/>
</dbReference>
<dbReference type="PROSITE" id="PS51071">
    <property type="entry name" value="HTH_RPIR"/>
    <property type="match status" value="1"/>
</dbReference>
<dbReference type="CDD" id="cd05013">
    <property type="entry name" value="SIS_RpiR"/>
    <property type="match status" value="1"/>
</dbReference>
<dbReference type="InterPro" id="IPR047640">
    <property type="entry name" value="RpiR-like"/>
</dbReference>
<keyword evidence="7" id="KW-1185">Reference proteome</keyword>
<evidence type="ECO:0000259" key="4">
    <source>
        <dbReference type="PROSITE" id="PS51071"/>
    </source>
</evidence>
<evidence type="ECO:0000256" key="2">
    <source>
        <dbReference type="ARBA" id="ARBA00023125"/>
    </source>
</evidence>
<dbReference type="GO" id="GO:0097367">
    <property type="term" value="F:carbohydrate derivative binding"/>
    <property type="evidence" value="ECO:0007669"/>
    <property type="project" value="InterPro"/>
</dbReference>
<dbReference type="SUPFAM" id="SSF53697">
    <property type="entry name" value="SIS domain"/>
    <property type="match status" value="1"/>
</dbReference>
<evidence type="ECO:0000259" key="5">
    <source>
        <dbReference type="PROSITE" id="PS51464"/>
    </source>
</evidence>
<dbReference type="SUPFAM" id="SSF46689">
    <property type="entry name" value="Homeodomain-like"/>
    <property type="match status" value="1"/>
</dbReference>
<dbReference type="Proteomes" id="UP000322080">
    <property type="component" value="Unassembled WGS sequence"/>
</dbReference>
<evidence type="ECO:0000256" key="3">
    <source>
        <dbReference type="ARBA" id="ARBA00023163"/>
    </source>
</evidence>
<dbReference type="InterPro" id="IPR000281">
    <property type="entry name" value="HTH_RpiR"/>
</dbReference>
<dbReference type="Pfam" id="PF01380">
    <property type="entry name" value="SIS"/>
    <property type="match status" value="1"/>
</dbReference>
<protein>
    <submittedName>
        <fullName evidence="6">MurR/RpiR family transcriptional regulator</fullName>
    </submittedName>
</protein>
<reference evidence="6 7" key="1">
    <citation type="submission" date="2019-08" db="EMBL/GenBank/DDBJ databases">
        <title>Identification of a novel species of the genus Boseongicola.</title>
        <authorList>
            <person name="Zhang X.-Q."/>
        </authorList>
    </citation>
    <scope>NUCLEOTIDE SEQUENCE [LARGE SCALE GENOMIC DNA]</scope>
    <source>
        <strain evidence="6 7">HY14</strain>
    </source>
</reference>
<dbReference type="PROSITE" id="PS51464">
    <property type="entry name" value="SIS"/>
    <property type="match status" value="1"/>
</dbReference>
<proteinExistence type="predicted"/>
<evidence type="ECO:0000256" key="1">
    <source>
        <dbReference type="ARBA" id="ARBA00023015"/>
    </source>
</evidence>
<dbReference type="InterPro" id="IPR046348">
    <property type="entry name" value="SIS_dom_sf"/>
</dbReference>
<dbReference type="EMBL" id="VSIY01000006">
    <property type="protein sequence ID" value="TYB81276.1"/>
    <property type="molecule type" value="Genomic_DNA"/>
</dbReference>
<organism evidence="6 7">
    <name type="scientific">Maritimibacter fusiformis</name>
    <dbReference type="NCBI Taxonomy" id="2603819"/>
    <lineage>
        <taxon>Bacteria</taxon>
        <taxon>Pseudomonadati</taxon>
        <taxon>Pseudomonadota</taxon>
        <taxon>Alphaproteobacteria</taxon>
        <taxon>Rhodobacterales</taxon>
        <taxon>Roseobacteraceae</taxon>
        <taxon>Maritimibacter</taxon>
    </lineage>
</organism>
<dbReference type="AlphaFoldDB" id="A0A5D0RK34"/>
<dbReference type="GO" id="GO:1901135">
    <property type="term" value="P:carbohydrate derivative metabolic process"/>
    <property type="evidence" value="ECO:0007669"/>
    <property type="project" value="InterPro"/>
</dbReference>
<dbReference type="Pfam" id="PF01418">
    <property type="entry name" value="HTH_6"/>
    <property type="match status" value="1"/>
</dbReference>